<reference evidence="1" key="1">
    <citation type="submission" date="2021-02" db="EMBL/GenBank/DDBJ databases">
        <authorList>
            <person name="Dougan E. K."/>
            <person name="Rhodes N."/>
            <person name="Thang M."/>
            <person name="Chan C."/>
        </authorList>
    </citation>
    <scope>NUCLEOTIDE SEQUENCE</scope>
</reference>
<evidence type="ECO:0000313" key="1">
    <source>
        <dbReference type="EMBL" id="CAE7467979.1"/>
    </source>
</evidence>
<dbReference type="EMBL" id="CAJNIZ010023302">
    <property type="protein sequence ID" value="CAE7467979.1"/>
    <property type="molecule type" value="Genomic_DNA"/>
</dbReference>
<proteinExistence type="predicted"/>
<gene>
    <name evidence="1" type="ORF">SPIL2461_LOCUS11803</name>
</gene>
<dbReference type="AlphaFoldDB" id="A0A812S815"/>
<dbReference type="OrthoDB" id="10520585at2759"/>
<protein>
    <submittedName>
        <fullName evidence="1">Uncharacterized protein</fullName>
    </submittedName>
</protein>
<sequence>MVIWTEGLYDLSEAYDWVEYFAGTANATRAARLRGAAGGKANDFVAWYGGSLAEYHPVWRSLLVHLYQIGGVGAVSRVGWYVGAFFAKSLKRQYAYSNSPAIRALDRSHLQGIYRGRLCQAAKVKTANVYFDKKGKKRFIGTSQLKNTETLAFFGFYAVRVSGVLRK</sequence>
<accession>A0A812S815</accession>
<dbReference type="Proteomes" id="UP000649617">
    <property type="component" value="Unassembled WGS sequence"/>
</dbReference>
<name>A0A812S815_SYMPI</name>
<keyword evidence="2" id="KW-1185">Reference proteome</keyword>
<evidence type="ECO:0000313" key="2">
    <source>
        <dbReference type="Proteomes" id="UP000649617"/>
    </source>
</evidence>
<organism evidence="1 2">
    <name type="scientific">Symbiodinium pilosum</name>
    <name type="common">Dinoflagellate</name>
    <dbReference type="NCBI Taxonomy" id="2952"/>
    <lineage>
        <taxon>Eukaryota</taxon>
        <taxon>Sar</taxon>
        <taxon>Alveolata</taxon>
        <taxon>Dinophyceae</taxon>
        <taxon>Suessiales</taxon>
        <taxon>Symbiodiniaceae</taxon>
        <taxon>Symbiodinium</taxon>
    </lineage>
</organism>
<comment type="caution">
    <text evidence="1">The sequence shown here is derived from an EMBL/GenBank/DDBJ whole genome shotgun (WGS) entry which is preliminary data.</text>
</comment>